<feature type="compositionally biased region" description="Basic residues" evidence="1">
    <location>
        <begin position="277"/>
        <end position="321"/>
    </location>
</feature>
<dbReference type="AlphaFoldDB" id="Q67G29"/>
<dbReference type="CDD" id="cd16282">
    <property type="entry name" value="metallo-hydrolase-like_MBL-fold"/>
    <property type="match status" value="1"/>
</dbReference>
<evidence type="ECO:0000259" key="2">
    <source>
        <dbReference type="SMART" id="SM00849"/>
    </source>
</evidence>
<dbReference type="SUPFAM" id="SSF55961">
    <property type="entry name" value="Bet v1-like"/>
    <property type="match status" value="1"/>
</dbReference>
<dbReference type="SUPFAM" id="SSF56281">
    <property type="entry name" value="Metallo-hydrolase/oxidoreductase"/>
    <property type="match status" value="1"/>
</dbReference>
<feature type="domain" description="Metallo-beta-lactamase" evidence="2">
    <location>
        <begin position="101"/>
        <end position="287"/>
    </location>
</feature>
<dbReference type="Pfam" id="PF00753">
    <property type="entry name" value="Lactamase_B"/>
    <property type="match status" value="1"/>
</dbReference>
<dbReference type="PANTHER" id="PTHR42951">
    <property type="entry name" value="METALLO-BETA-LACTAMASE DOMAIN-CONTAINING"/>
    <property type="match status" value="1"/>
</dbReference>
<organism evidence="3">
    <name type="scientific">Streptomyces griseoruber</name>
    <dbReference type="NCBI Taxonomy" id="1943"/>
    <lineage>
        <taxon>Bacteria</taxon>
        <taxon>Bacillati</taxon>
        <taxon>Actinomycetota</taxon>
        <taxon>Actinomycetes</taxon>
        <taxon>Kitasatosporales</taxon>
        <taxon>Streptomycetaceae</taxon>
        <taxon>Streptomyces</taxon>
    </lineage>
</organism>
<protein>
    <submittedName>
        <fullName evidence="3">Cyclase</fullName>
    </submittedName>
</protein>
<name>Q67G29_9ACTN</name>
<dbReference type="InterPro" id="IPR036866">
    <property type="entry name" value="RibonucZ/Hydroxyglut_hydro"/>
</dbReference>
<dbReference type="InterPro" id="IPR023393">
    <property type="entry name" value="START-like_dom_sf"/>
</dbReference>
<sequence length="321" mass="33816">MDGTFRPLPDDERASEIEVTFTPEPGGGTRVELAHTRLDKLGDSDGERIFKALDGPSPGETLARFAEAGVMAVAHTVAGPGLLEIADGVYAREQLPGGWCLNNAGLVAGGGRAVLVDTAATRARARHLAAAVDAVAPGGPDVVVNTHFHGDHVFGNVEFAPRATVVAHEQTRSDVAESGHGLCRLWPTVDWGDIPLVLPDVTFEDELTFHAGDLTVHLLHVGPAHTPGDVVAWVPERKVLFARGRRVVPGHAVRPDGLGARLSGGPGAPARSPARGGGRRARTGVRHRGTGRHRGVPPPPRRRRPGGAARRPHPARRRTGG</sequence>
<proteinExistence type="predicted"/>
<dbReference type="PANTHER" id="PTHR42951:SF4">
    <property type="entry name" value="ACYL-COENZYME A THIOESTERASE MBLAC2"/>
    <property type="match status" value="1"/>
</dbReference>
<dbReference type="InterPro" id="IPR050855">
    <property type="entry name" value="NDM-1-like"/>
</dbReference>
<dbReference type="SMART" id="SM00849">
    <property type="entry name" value="Lactamase_B"/>
    <property type="match status" value="1"/>
</dbReference>
<evidence type="ECO:0000256" key="1">
    <source>
        <dbReference type="SAM" id="MobiDB-lite"/>
    </source>
</evidence>
<dbReference type="EMBL" id="AY196994">
    <property type="protein sequence ID" value="AAP85363.1"/>
    <property type="molecule type" value="Genomic_DNA"/>
</dbReference>
<dbReference type="Gene3D" id="3.60.15.10">
    <property type="entry name" value="Ribonuclease Z/Hydroxyacylglutathione hydrolase-like"/>
    <property type="match status" value="1"/>
</dbReference>
<reference evidence="3" key="1">
    <citation type="journal article" date="2004" name="Chem. Biol.">
        <title>The hedamycin locus implicates a novel aromatic PKS priming mechanism.</title>
        <authorList>
            <person name="Bililign T."/>
            <person name="Hyun C.G."/>
            <person name="Williams J.S."/>
            <person name="Czisny A.M."/>
            <person name="Thorson J.S."/>
        </authorList>
    </citation>
    <scope>NUCLEOTIDE SEQUENCE</scope>
</reference>
<accession>Q67G29</accession>
<dbReference type="Gene3D" id="3.30.530.20">
    <property type="match status" value="1"/>
</dbReference>
<dbReference type="InterPro" id="IPR001279">
    <property type="entry name" value="Metallo-B-lactamas"/>
</dbReference>
<feature type="region of interest" description="Disordered" evidence="1">
    <location>
        <begin position="250"/>
        <end position="321"/>
    </location>
</feature>
<dbReference type="SMR" id="Q67G29"/>
<evidence type="ECO:0000313" key="3">
    <source>
        <dbReference type="EMBL" id="AAP85363.1"/>
    </source>
</evidence>